<dbReference type="Pfam" id="PF03073">
    <property type="entry name" value="TspO_MBR"/>
    <property type="match status" value="1"/>
</dbReference>
<feature type="transmembrane region" description="Helical" evidence="6">
    <location>
        <begin position="148"/>
        <end position="167"/>
    </location>
</feature>
<evidence type="ECO:0000313" key="8">
    <source>
        <dbReference type="Proteomes" id="UP000564385"/>
    </source>
</evidence>
<dbReference type="InterPro" id="IPR038330">
    <property type="entry name" value="TspO/MBR-related_sf"/>
</dbReference>
<gene>
    <name evidence="7" type="ORF">HDF08_003988</name>
</gene>
<dbReference type="PANTHER" id="PTHR10057">
    <property type="entry name" value="PERIPHERAL-TYPE BENZODIAZEPINE RECEPTOR"/>
    <property type="match status" value="1"/>
</dbReference>
<comment type="similarity">
    <text evidence="2">Belongs to the TspO/BZRP family.</text>
</comment>
<keyword evidence="3 6" id="KW-0812">Transmembrane</keyword>
<dbReference type="FunFam" id="1.20.1260.100:FF:000001">
    <property type="entry name" value="translocator protein 2"/>
    <property type="match status" value="1"/>
</dbReference>
<dbReference type="AlphaFoldDB" id="A0A852VKU1"/>
<feature type="transmembrane region" description="Helical" evidence="6">
    <location>
        <begin position="57"/>
        <end position="78"/>
    </location>
</feature>
<evidence type="ECO:0000256" key="4">
    <source>
        <dbReference type="ARBA" id="ARBA00022989"/>
    </source>
</evidence>
<dbReference type="Proteomes" id="UP000564385">
    <property type="component" value="Unassembled WGS sequence"/>
</dbReference>
<feature type="transmembrane region" description="Helical" evidence="6">
    <location>
        <begin position="12"/>
        <end position="37"/>
    </location>
</feature>
<evidence type="ECO:0000256" key="5">
    <source>
        <dbReference type="ARBA" id="ARBA00023136"/>
    </source>
</evidence>
<evidence type="ECO:0000256" key="6">
    <source>
        <dbReference type="SAM" id="Phobius"/>
    </source>
</evidence>
<keyword evidence="5 6" id="KW-0472">Membrane</keyword>
<evidence type="ECO:0000256" key="2">
    <source>
        <dbReference type="ARBA" id="ARBA00007524"/>
    </source>
</evidence>
<comment type="caution">
    <text evidence="7">The sequence shown here is derived from an EMBL/GenBank/DDBJ whole genome shotgun (WGS) entry which is preliminary data.</text>
</comment>
<protein>
    <submittedName>
        <fullName evidence="7">Tryptophan-rich sensory protein</fullName>
    </submittedName>
</protein>
<sequence>MIASTPRQTSRADSISVLLGLLFVCYAVAALGALVTAHEVPAWYATLSKPNFSPPNWIFAPVWTVLYGLMAVAAWLVWRTPTSGSNSTSRRSGLILFALQLLLNFLWTPVFFRFHQLLPALVVILCLWGLILLTALRFWKVDRLAGGLMLPYLVWVTFATALNYEIYRLN</sequence>
<proteinExistence type="inferred from homology"/>
<dbReference type="GO" id="GO:0033013">
    <property type="term" value="P:tetrapyrrole metabolic process"/>
    <property type="evidence" value="ECO:0007669"/>
    <property type="project" value="UniProtKB-ARBA"/>
</dbReference>
<name>A0A852VKU1_9BACT</name>
<dbReference type="PANTHER" id="PTHR10057:SF0">
    <property type="entry name" value="TRANSLOCATOR PROTEIN"/>
    <property type="match status" value="1"/>
</dbReference>
<dbReference type="Gene3D" id="1.20.1260.100">
    <property type="entry name" value="TspO/MBR protein"/>
    <property type="match status" value="1"/>
</dbReference>
<dbReference type="GO" id="GO:0016020">
    <property type="term" value="C:membrane"/>
    <property type="evidence" value="ECO:0007669"/>
    <property type="project" value="UniProtKB-SubCell"/>
</dbReference>
<comment type="subcellular location">
    <subcellularLocation>
        <location evidence="1">Membrane</location>
        <topology evidence="1">Multi-pass membrane protein</topology>
    </subcellularLocation>
</comment>
<dbReference type="InterPro" id="IPR004307">
    <property type="entry name" value="TspO_MBR"/>
</dbReference>
<dbReference type="EMBL" id="JACCCU010000003">
    <property type="protein sequence ID" value="NYF91869.1"/>
    <property type="molecule type" value="Genomic_DNA"/>
</dbReference>
<dbReference type="PIRSF" id="PIRSF005859">
    <property type="entry name" value="PBR"/>
    <property type="match status" value="1"/>
</dbReference>
<feature type="transmembrane region" description="Helical" evidence="6">
    <location>
        <begin position="118"/>
        <end position="136"/>
    </location>
</feature>
<evidence type="ECO:0000313" key="7">
    <source>
        <dbReference type="EMBL" id="NYF91869.1"/>
    </source>
</evidence>
<dbReference type="CDD" id="cd15904">
    <property type="entry name" value="TSPO_MBR"/>
    <property type="match status" value="1"/>
</dbReference>
<accession>A0A852VKU1</accession>
<keyword evidence="4 6" id="KW-1133">Transmembrane helix</keyword>
<reference evidence="7 8" key="1">
    <citation type="submission" date="2020-07" db="EMBL/GenBank/DDBJ databases">
        <title>Genomic Encyclopedia of Type Strains, Phase IV (KMG-V): Genome sequencing to study the core and pangenomes of soil and plant-associated prokaryotes.</title>
        <authorList>
            <person name="Whitman W."/>
        </authorList>
    </citation>
    <scope>NUCLEOTIDE SEQUENCE [LARGE SCALE GENOMIC DNA]</scope>
    <source>
        <strain evidence="7 8">M8UP22</strain>
    </source>
</reference>
<evidence type="ECO:0000256" key="1">
    <source>
        <dbReference type="ARBA" id="ARBA00004141"/>
    </source>
</evidence>
<organism evidence="7 8">
    <name type="scientific">Tunturiibacter lichenicola</name>
    <dbReference type="NCBI Taxonomy" id="2051959"/>
    <lineage>
        <taxon>Bacteria</taxon>
        <taxon>Pseudomonadati</taxon>
        <taxon>Acidobacteriota</taxon>
        <taxon>Terriglobia</taxon>
        <taxon>Terriglobales</taxon>
        <taxon>Acidobacteriaceae</taxon>
        <taxon>Tunturiibacter</taxon>
    </lineage>
</organism>
<evidence type="ECO:0000256" key="3">
    <source>
        <dbReference type="ARBA" id="ARBA00022692"/>
    </source>
</evidence>
<feature type="transmembrane region" description="Helical" evidence="6">
    <location>
        <begin position="94"/>
        <end position="112"/>
    </location>
</feature>